<dbReference type="FunFam" id="3.40.50.1820:FF:000065">
    <property type="entry name" value="Phospholipase A1-II 3"/>
    <property type="match status" value="1"/>
</dbReference>
<comment type="function">
    <text evidence="5">Acylhydrolase that catalyzes the hydrolysis of phospholipids at the sn-1 position.</text>
</comment>
<evidence type="ECO:0000256" key="4">
    <source>
        <dbReference type="ARBA" id="ARBA00023098"/>
    </source>
</evidence>
<dbReference type="InterPro" id="IPR002921">
    <property type="entry name" value="Fungal_lipase-type"/>
</dbReference>
<dbReference type="InterPro" id="IPR029058">
    <property type="entry name" value="AB_hydrolase_fold"/>
</dbReference>
<keyword evidence="8" id="KW-1185">Reference proteome</keyword>
<evidence type="ECO:0000256" key="3">
    <source>
        <dbReference type="ARBA" id="ARBA00022963"/>
    </source>
</evidence>
<keyword evidence="3 5" id="KW-0442">Lipid degradation</keyword>
<dbReference type="CDD" id="cd00519">
    <property type="entry name" value="Lipase_3"/>
    <property type="match status" value="1"/>
</dbReference>
<dbReference type="PANTHER" id="PTHR31828:SF20">
    <property type="entry name" value="PHOSPHOLIPASE A1"/>
    <property type="match status" value="1"/>
</dbReference>
<proteinExistence type="inferred from homology"/>
<dbReference type="EMBL" id="CAMGYJ010000007">
    <property type="protein sequence ID" value="CAI0444970.1"/>
    <property type="molecule type" value="Genomic_DNA"/>
</dbReference>
<protein>
    <recommendedName>
        <fullName evidence="5">Phospholipase A1</fullName>
        <ecNumber evidence="5">3.1.1.-</ecNumber>
    </recommendedName>
</protein>
<comment type="caution">
    <text evidence="7">The sequence shown here is derived from an EMBL/GenBank/DDBJ whole genome shotgun (WGS) entry which is preliminary data.</text>
</comment>
<evidence type="ECO:0000256" key="2">
    <source>
        <dbReference type="ARBA" id="ARBA00022801"/>
    </source>
</evidence>
<reference evidence="7" key="1">
    <citation type="submission" date="2022-08" db="EMBL/GenBank/DDBJ databases">
        <authorList>
            <person name="Gutierrez-Valencia J."/>
        </authorList>
    </citation>
    <scope>NUCLEOTIDE SEQUENCE</scope>
</reference>
<evidence type="ECO:0000259" key="6">
    <source>
        <dbReference type="Pfam" id="PF01764"/>
    </source>
</evidence>
<dbReference type="SUPFAM" id="SSF53474">
    <property type="entry name" value="alpha/beta-Hydrolases"/>
    <property type="match status" value="1"/>
</dbReference>
<accession>A0AAV0MEY6</accession>
<name>A0AAV0MEY6_9ROSI</name>
<dbReference type="Pfam" id="PF01764">
    <property type="entry name" value="Lipase_3"/>
    <property type="match status" value="1"/>
</dbReference>
<dbReference type="Gene3D" id="3.40.50.1820">
    <property type="entry name" value="alpha/beta hydrolase"/>
    <property type="match status" value="1"/>
</dbReference>
<dbReference type="InterPro" id="IPR033556">
    <property type="entry name" value="PLA"/>
</dbReference>
<keyword evidence="2 5" id="KW-0378">Hydrolase</keyword>
<dbReference type="GO" id="GO:0005737">
    <property type="term" value="C:cytoplasm"/>
    <property type="evidence" value="ECO:0007669"/>
    <property type="project" value="UniProtKB-ARBA"/>
</dbReference>
<evidence type="ECO:0000313" key="8">
    <source>
        <dbReference type="Proteomes" id="UP001154282"/>
    </source>
</evidence>
<feature type="domain" description="Fungal lipase-type" evidence="6">
    <location>
        <begin position="126"/>
        <end position="283"/>
    </location>
</feature>
<evidence type="ECO:0000313" key="7">
    <source>
        <dbReference type="EMBL" id="CAI0444970.1"/>
    </source>
</evidence>
<evidence type="ECO:0000256" key="1">
    <source>
        <dbReference type="ARBA" id="ARBA00010701"/>
    </source>
</evidence>
<comment type="similarity">
    <text evidence="1 5">Belongs to the AB hydrolase superfamily. Lipase family.</text>
</comment>
<dbReference type="GO" id="GO:0008970">
    <property type="term" value="F:phospholipase A1 activity"/>
    <property type="evidence" value="ECO:0007669"/>
    <property type="project" value="UniProtKB-UniRule"/>
</dbReference>
<organism evidence="7 8">
    <name type="scientific">Linum tenue</name>
    <dbReference type="NCBI Taxonomy" id="586396"/>
    <lineage>
        <taxon>Eukaryota</taxon>
        <taxon>Viridiplantae</taxon>
        <taxon>Streptophyta</taxon>
        <taxon>Embryophyta</taxon>
        <taxon>Tracheophyta</taxon>
        <taxon>Spermatophyta</taxon>
        <taxon>Magnoliopsida</taxon>
        <taxon>eudicotyledons</taxon>
        <taxon>Gunneridae</taxon>
        <taxon>Pentapetalae</taxon>
        <taxon>rosids</taxon>
        <taxon>fabids</taxon>
        <taxon>Malpighiales</taxon>
        <taxon>Linaceae</taxon>
        <taxon>Linum</taxon>
    </lineage>
</organism>
<evidence type="ECO:0000256" key="5">
    <source>
        <dbReference type="RuleBase" id="RU367093"/>
    </source>
</evidence>
<gene>
    <name evidence="7" type="ORF">LITE_LOCUS28339</name>
</gene>
<dbReference type="EC" id="3.1.1.-" evidence="5"/>
<dbReference type="Proteomes" id="UP001154282">
    <property type="component" value="Unassembled WGS sequence"/>
</dbReference>
<dbReference type="AlphaFoldDB" id="A0AAV0MEY6"/>
<keyword evidence="4 5" id="KW-0443">Lipid metabolism</keyword>
<dbReference type="PANTHER" id="PTHR31828">
    <property type="entry name" value="PHOSPHOLIPASE A1-IIGAMMA"/>
    <property type="match status" value="1"/>
</dbReference>
<dbReference type="GO" id="GO:0016042">
    <property type="term" value="P:lipid catabolic process"/>
    <property type="evidence" value="ECO:0007669"/>
    <property type="project" value="UniProtKB-UniRule"/>
</dbReference>
<sequence>MSSIAAKWKKLSGEDHWDGLLDPLDADFRRYLIHYGERLQSVYDAFNGETMSKAYGFSRYPPENFFSRVFLQNGKPYKYQITKFFYASSEFTLGDWIVAGGSAWMGYVAVSTEEGRSILGRRDILVCWRGTLTNVEWFQDVNFPAVSVTEVYGTAHNPKAHQGFFSVYAHKNPDSTYNKNSAREQVLAEVRRLVDKYREEEMSITVVGHSLGAALATLNAADIVANNYHKPTGSTSGCLVTAFVYASPLVGDWGFYNMFNALKDLRLLRIRNLPDPVPNLPPKLLGFSEVGKELLIVFASPYCKVLLNPHSLELYMHGVAGYNGLKPFKLVVERDIALVNKGEDHLKEEYNVPPKWWNVKNKAMYQLDDGSWDMRDYMPPPPEFVVLL</sequence>